<proteinExistence type="predicted"/>
<evidence type="ECO:0000313" key="2">
    <source>
        <dbReference type="Proteomes" id="UP000294772"/>
    </source>
</evidence>
<dbReference type="Proteomes" id="UP000294772">
    <property type="component" value="Unassembled WGS sequence"/>
</dbReference>
<comment type="caution">
    <text evidence="1">The sequence shown here is derived from an EMBL/GenBank/DDBJ whole genome shotgun (WGS) entry which is preliminary data.</text>
</comment>
<gene>
    <name evidence="1" type="ORF">EV676_10656</name>
</gene>
<name>A0AA46HVJ6_9BURK</name>
<dbReference type="RefSeq" id="WP_132765390.1">
    <property type="nucleotide sequence ID" value="NZ_CP110416.1"/>
</dbReference>
<organism evidence="1 2">
    <name type="scientific">Caldimonas thermodepolymerans</name>
    <dbReference type="NCBI Taxonomy" id="215580"/>
    <lineage>
        <taxon>Bacteria</taxon>
        <taxon>Pseudomonadati</taxon>
        <taxon>Pseudomonadota</taxon>
        <taxon>Betaproteobacteria</taxon>
        <taxon>Burkholderiales</taxon>
        <taxon>Sphaerotilaceae</taxon>
        <taxon>Caldimonas</taxon>
    </lineage>
</organism>
<protein>
    <submittedName>
        <fullName evidence="1">Uncharacterized protein</fullName>
    </submittedName>
</protein>
<dbReference type="AlphaFoldDB" id="A0AA46HVJ6"/>
<sequence>MAFTQQDLDAINAAIASGELTVSHNGRTVTYRSMADLLKARDLILNELAAQAGSRRGSSYRFHFTTSRGD</sequence>
<evidence type="ECO:0000313" key="1">
    <source>
        <dbReference type="EMBL" id="TCP06573.1"/>
    </source>
</evidence>
<dbReference type="NCBIfam" id="NF047331">
    <property type="entry name" value="phage_HTJ"/>
    <property type="match status" value="1"/>
</dbReference>
<accession>A0AA46HVJ6</accession>
<reference evidence="1 2" key="1">
    <citation type="submission" date="2019-03" db="EMBL/GenBank/DDBJ databases">
        <title>Genomic Encyclopedia of Type Strains, Phase IV (KMG-IV): sequencing the most valuable type-strain genomes for metagenomic binning, comparative biology and taxonomic classification.</title>
        <authorList>
            <person name="Goeker M."/>
        </authorList>
    </citation>
    <scope>NUCLEOTIDE SEQUENCE [LARGE SCALE GENOMIC DNA]</scope>
    <source>
        <strain evidence="1 2">DSM 15264</strain>
    </source>
</reference>
<dbReference type="EMBL" id="SLXF01000006">
    <property type="protein sequence ID" value="TCP06573.1"/>
    <property type="molecule type" value="Genomic_DNA"/>
</dbReference>